<dbReference type="PROSITE" id="PS50932">
    <property type="entry name" value="HTH_LACI_2"/>
    <property type="match status" value="1"/>
</dbReference>
<evidence type="ECO:0000256" key="4">
    <source>
        <dbReference type="ARBA" id="ARBA00023163"/>
    </source>
</evidence>
<keyword evidence="2" id="KW-0805">Transcription regulation</keyword>
<dbReference type="EMBL" id="MDER01000070">
    <property type="protein sequence ID" value="ODP26895.1"/>
    <property type="molecule type" value="Genomic_DNA"/>
</dbReference>
<keyword evidence="7" id="KW-1185">Reference proteome</keyword>
<dbReference type="Pfam" id="PF13377">
    <property type="entry name" value="Peripla_BP_3"/>
    <property type="match status" value="1"/>
</dbReference>
<gene>
    <name evidence="6" type="ORF">PTI45_03623</name>
</gene>
<dbReference type="RefSeq" id="WP_069328972.1">
    <property type="nucleotide sequence ID" value="NZ_MDER01000070.1"/>
</dbReference>
<dbReference type="SUPFAM" id="SSF47413">
    <property type="entry name" value="lambda repressor-like DNA-binding domains"/>
    <property type="match status" value="1"/>
</dbReference>
<dbReference type="InterPro" id="IPR046335">
    <property type="entry name" value="LacI/GalR-like_sensor"/>
</dbReference>
<protein>
    <submittedName>
        <fullName evidence="6">HTH-type transcriptional repressor PurR</fullName>
    </submittedName>
</protein>
<comment type="caution">
    <text evidence="6">The sequence shown here is derived from an EMBL/GenBank/DDBJ whole genome shotgun (WGS) entry which is preliminary data.</text>
</comment>
<dbReference type="PATRIC" id="fig|1886670.3.peg.3648"/>
<organism evidence="6 7">
    <name type="scientific">Paenibacillus nuruki</name>
    <dbReference type="NCBI Taxonomy" id="1886670"/>
    <lineage>
        <taxon>Bacteria</taxon>
        <taxon>Bacillati</taxon>
        <taxon>Bacillota</taxon>
        <taxon>Bacilli</taxon>
        <taxon>Bacillales</taxon>
        <taxon>Paenibacillaceae</taxon>
        <taxon>Paenibacillus</taxon>
    </lineage>
</organism>
<feature type="domain" description="HTH lacI-type" evidence="5">
    <location>
        <begin position="4"/>
        <end position="55"/>
    </location>
</feature>
<dbReference type="AlphaFoldDB" id="A0A1E3L135"/>
<dbReference type="SUPFAM" id="SSF53822">
    <property type="entry name" value="Periplasmic binding protein-like I"/>
    <property type="match status" value="1"/>
</dbReference>
<dbReference type="STRING" id="1886670.PTI45_03623"/>
<dbReference type="InterPro" id="IPR000843">
    <property type="entry name" value="HTH_LacI"/>
</dbReference>
<evidence type="ECO:0000313" key="6">
    <source>
        <dbReference type="EMBL" id="ODP26895.1"/>
    </source>
</evidence>
<proteinExistence type="predicted"/>
<sequence>MKKITLQVIADELKVSKALVSKALSNDPAVNEGTREKIWQTAEEMGYRIKPVRKKVGDAQTGNIVVLMPRAYLDDIEYWGKVMQGVEAELTNHQFSMILSTIDISLFPKEGLPSSIYDRKADGAIVMGHLPDNYIEMLRSIHFPFVMLDANLLDPSIDHILANNFLGAYQATNHLFAQGHRNIGFVGDPDASWSFRERSRGFREAIRDFNEKNTDDIQATFIAGIGVSGTGMYITGEFSEHLKTHTTSDQALTALFCGNDVVALETLSLLSKWDIRCPEDVSIIGFDDLTLTELMNPKLTTIRVPKNDIGMRAVQMLMRRIENPDVTPEHILMSTQLIERASITAPKQSKE</sequence>
<dbReference type="GO" id="GO:0003700">
    <property type="term" value="F:DNA-binding transcription factor activity"/>
    <property type="evidence" value="ECO:0007669"/>
    <property type="project" value="TreeGrafter"/>
</dbReference>
<dbReference type="InterPro" id="IPR028082">
    <property type="entry name" value="Peripla_BP_I"/>
</dbReference>
<accession>A0A1E3L135</accession>
<dbReference type="Proteomes" id="UP000094578">
    <property type="component" value="Unassembled WGS sequence"/>
</dbReference>
<keyword evidence="3" id="KW-0238">DNA-binding</keyword>
<dbReference type="InterPro" id="IPR010982">
    <property type="entry name" value="Lambda_DNA-bd_dom_sf"/>
</dbReference>
<evidence type="ECO:0000256" key="1">
    <source>
        <dbReference type="ARBA" id="ARBA00022491"/>
    </source>
</evidence>
<keyword evidence="1" id="KW-0678">Repressor</keyword>
<evidence type="ECO:0000256" key="2">
    <source>
        <dbReference type="ARBA" id="ARBA00023015"/>
    </source>
</evidence>
<name>A0A1E3L135_9BACL</name>
<dbReference type="SMART" id="SM00354">
    <property type="entry name" value="HTH_LACI"/>
    <property type="match status" value="1"/>
</dbReference>
<dbReference type="Gene3D" id="1.10.260.40">
    <property type="entry name" value="lambda repressor-like DNA-binding domains"/>
    <property type="match status" value="1"/>
</dbReference>
<keyword evidence="4" id="KW-0804">Transcription</keyword>
<evidence type="ECO:0000256" key="3">
    <source>
        <dbReference type="ARBA" id="ARBA00023125"/>
    </source>
</evidence>
<evidence type="ECO:0000259" key="5">
    <source>
        <dbReference type="PROSITE" id="PS50932"/>
    </source>
</evidence>
<evidence type="ECO:0000313" key="7">
    <source>
        <dbReference type="Proteomes" id="UP000094578"/>
    </source>
</evidence>
<reference evidence="6 7" key="1">
    <citation type="submission" date="2016-08" db="EMBL/GenBank/DDBJ databases">
        <title>Genome sequencing of Paenibacillus sp. TI45-13ar, isolated from Korean traditional nuruk.</title>
        <authorList>
            <person name="Kim S.-J."/>
        </authorList>
    </citation>
    <scope>NUCLEOTIDE SEQUENCE [LARGE SCALE GENOMIC DNA]</scope>
    <source>
        <strain evidence="6 7">TI45-13ar</strain>
    </source>
</reference>
<dbReference type="Gene3D" id="3.40.50.2300">
    <property type="match status" value="2"/>
</dbReference>
<dbReference type="Pfam" id="PF00356">
    <property type="entry name" value="LacI"/>
    <property type="match status" value="1"/>
</dbReference>
<dbReference type="CDD" id="cd01392">
    <property type="entry name" value="HTH_LacI"/>
    <property type="match status" value="1"/>
</dbReference>
<dbReference type="PANTHER" id="PTHR30146">
    <property type="entry name" value="LACI-RELATED TRANSCRIPTIONAL REPRESSOR"/>
    <property type="match status" value="1"/>
</dbReference>
<dbReference type="PANTHER" id="PTHR30146:SF148">
    <property type="entry name" value="HTH-TYPE TRANSCRIPTIONAL REPRESSOR PURR-RELATED"/>
    <property type="match status" value="1"/>
</dbReference>
<dbReference type="GO" id="GO:0000976">
    <property type="term" value="F:transcription cis-regulatory region binding"/>
    <property type="evidence" value="ECO:0007669"/>
    <property type="project" value="TreeGrafter"/>
</dbReference>